<accession>D0LWL1</accession>
<dbReference type="OrthoDB" id="9780520at2"/>
<dbReference type="KEGG" id="hoh:Hoch_5173"/>
<organism evidence="4 5">
    <name type="scientific">Haliangium ochraceum (strain DSM 14365 / JCM 11303 / SMP-2)</name>
    <dbReference type="NCBI Taxonomy" id="502025"/>
    <lineage>
        <taxon>Bacteria</taxon>
        <taxon>Pseudomonadati</taxon>
        <taxon>Myxococcota</taxon>
        <taxon>Polyangia</taxon>
        <taxon>Haliangiales</taxon>
        <taxon>Kofleriaceae</taxon>
        <taxon>Haliangium</taxon>
    </lineage>
</organism>
<dbReference type="InterPro" id="IPR013154">
    <property type="entry name" value="ADH-like_N"/>
</dbReference>
<keyword evidence="2" id="KW-0560">Oxidoreductase</keyword>
<dbReference type="NCBIfam" id="TIGR02824">
    <property type="entry name" value="quinone_pig3"/>
    <property type="match status" value="1"/>
</dbReference>
<dbReference type="SUPFAM" id="SSF51735">
    <property type="entry name" value="NAD(P)-binding Rossmann-fold domains"/>
    <property type="match status" value="1"/>
</dbReference>
<dbReference type="Proteomes" id="UP000001880">
    <property type="component" value="Chromosome"/>
</dbReference>
<reference evidence="4 5" key="1">
    <citation type="journal article" date="2010" name="Stand. Genomic Sci.">
        <title>Complete genome sequence of Haliangium ochraceum type strain (SMP-2).</title>
        <authorList>
            <consortium name="US DOE Joint Genome Institute (JGI-PGF)"/>
            <person name="Ivanova N."/>
            <person name="Daum C."/>
            <person name="Lang E."/>
            <person name="Abt B."/>
            <person name="Kopitz M."/>
            <person name="Saunders E."/>
            <person name="Lapidus A."/>
            <person name="Lucas S."/>
            <person name="Glavina Del Rio T."/>
            <person name="Nolan M."/>
            <person name="Tice H."/>
            <person name="Copeland A."/>
            <person name="Cheng J.F."/>
            <person name="Chen F."/>
            <person name="Bruce D."/>
            <person name="Goodwin L."/>
            <person name="Pitluck S."/>
            <person name="Mavromatis K."/>
            <person name="Pati A."/>
            <person name="Mikhailova N."/>
            <person name="Chen A."/>
            <person name="Palaniappan K."/>
            <person name="Land M."/>
            <person name="Hauser L."/>
            <person name="Chang Y.J."/>
            <person name="Jeffries C.D."/>
            <person name="Detter J.C."/>
            <person name="Brettin T."/>
            <person name="Rohde M."/>
            <person name="Goker M."/>
            <person name="Bristow J."/>
            <person name="Markowitz V."/>
            <person name="Eisen J.A."/>
            <person name="Hugenholtz P."/>
            <person name="Kyrpides N.C."/>
            <person name="Klenk H.P."/>
        </authorList>
    </citation>
    <scope>NUCLEOTIDE SEQUENCE [LARGE SCALE GENOMIC DNA]</scope>
    <source>
        <strain evidence="5">DSM 14365 / CIP 107738 / JCM 11303 / AJ 13395 / SMP-2</strain>
    </source>
</reference>
<dbReference type="STRING" id="502025.Hoch_5173"/>
<dbReference type="InterPro" id="IPR013149">
    <property type="entry name" value="ADH-like_C"/>
</dbReference>
<feature type="domain" description="Enoyl reductase (ER)" evidence="3">
    <location>
        <begin position="13"/>
        <end position="327"/>
    </location>
</feature>
<proteinExistence type="predicted"/>
<dbReference type="Pfam" id="PF08240">
    <property type="entry name" value="ADH_N"/>
    <property type="match status" value="1"/>
</dbReference>
<dbReference type="PANTHER" id="PTHR48106:SF18">
    <property type="entry name" value="QUINONE OXIDOREDUCTASE PIG3"/>
    <property type="match status" value="1"/>
</dbReference>
<sequence>MATARAVKIRQPGGVEVLAIDDIELPEPGPGQVLVEVAAAGLNRADTLQRRGMYPAPPGAPADIPGLEFAGTVSALGAGVSDVAVGDRVMGIVGGGGMATHLVTSARELVPVPAQLDLEQAAAIPEVFFTAYDALFEQGGLGLGETALVHAIGSGVGTAALQLGRAAGARILGTSRTQAKLERCAELGLEDGLLVENGCFYDEVCRRTDDVGAQLIIDTVGAAYLEENVRSLALRGRMVVLGLMGGTSGKAPLALILRKRLTITGSVLRARPPEEKMHLARAMADKVVPLFEQGRLAPVIDQTMPMSEIAAAHTRMEENRNFGKIVLRW</sequence>
<dbReference type="AlphaFoldDB" id="D0LWL1"/>
<dbReference type="GO" id="GO:0016651">
    <property type="term" value="F:oxidoreductase activity, acting on NAD(P)H"/>
    <property type="evidence" value="ECO:0007669"/>
    <property type="project" value="TreeGrafter"/>
</dbReference>
<dbReference type="EMBL" id="CP001804">
    <property type="protein sequence ID" value="ACY17661.1"/>
    <property type="molecule type" value="Genomic_DNA"/>
</dbReference>
<dbReference type="Pfam" id="PF00107">
    <property type="entry name" value="ADH_zinc_N"/>
    <property type="match status" value="1"/>
</dbReference>
<dbReference type="SUPFAM" id="SSF50129">
    <property type="entry name" value="GroES-like"/>
    <property type="match status" value="1"/>
</dbReference>
<keyword evidence="5" id="KW-1185">Reference proteome</keyword>
<dbReference type="GO" id="GO:0070402">
    <property type="term" value="F:NADPH binding"/>
    <property type="evidence" value="ECO:0007669"/>
    <property type="project" value="TreeGrafter"/>
</dbReference>
<dbReference type="eggNOG" id="COG0604">
    <property type="taxonomic scope" value="Bacteria"/>
</dbReference>
<dbReference type="InterPro" id="IPR036291">
    <property type="entry name" value="NAD(P)-bd_dom_sf"/>
</dbReference>
<dbReference type="Gene3D" id="3.90.180.10">
    <property type="entry name" value="Medium-chain alcohol dehydrogenases, catalytic domain"/>
    <property type="match status" value="1"/>
</dbReference>
<dbReference type="SMART" id="SM00829">
    <property type="entry name" value="PKS_ER"/>
    <property type="match status" value="1"/>
</dbReference>
<dbReference type="InterPro" id="IPR014189">
    <property type="entry name" value="Quinone_OxRdtase_PIG3"/>
</dbReference>
<evidence type="ECO:0000256" key="2">
    <source>
        <dbReference type="ARBA" id="ARBA00023002"/>
    </source>
</evidence>
<dbReference type="PANTHER" id="PTHR48106">
    <property type="entry name" value="QUINONE OXIDOREDUCTASE PIG3-RELATED"/>
    <property type="match status" value="1"/>
</dbReference>
<keyword evidence="1" id="KW-0521">NADP</keyword>
<dbReference type="RefSeq" id="WP_012830253.1">
    <property type="nucleotide sequence ID" value="NC_013440.1"/>
</dbReference>
<evidence type="ECO:0000313" key="5">
    <source>
        <dbReference type="Proteomes" id="UP000001880"/>
    </source>
</evidence>
<protein>
    <submittedName>
        <fullName evidence="4">NAD(P)H quinone oxidoreductase, PIG3 family</fullName>
    </submittedName>
</protein>
<name>D0LWL1_HALO1</name>
<dbReference type="HOGENOM" id="CLU_026673_3_4_7"/>
<evidence type="ECO:0000259" key="3">
    <source>
        <dbReference type="SMART" id="SM00829"/>
    </source>
</evidence>
<evidence type="ECO:0000313" key="4">
    <source>
        <dbReference type="EMBL" id="ACY17661.1"/>
    </source>
</evidence>
<gene>
    <name evidence="4" type="ordered locus">Hoch_5173</name>
</gene>
<dbReference type="CDD" id="cd05276">
    <property type="entry name" value="p53_inducible_oxidoreductase"/>
    <property type="match status" value="1"/>
</dbReference>
<evidence type="ECO:0000256" key="1">
    <source>
        <dbReference type="ARBA" id="ARBA00022857"/>
    </source>
</evidence>
<dbReference type="Gene3D" id="3.40.50.720">
    <property type="entry name" value="NAD(P)-binding Rossmann-like Domain"/>
    <property type="match status" value="1"/>
</dbReference>
<dbReference type="InterPro" id="IPR020843">
    <property type="entry name" value="ER"/>
</dbReference>
<dbReference type="InterPro" id="IPR011032">
    <property type="entry name" value="GroES-like_sf"/>
</dbReference>